<dbReference type="InterPro" id="IPR010982">
    <property type="entry name" value="Lambda_DNA-bd_dom_sf"/>
</dbReference>
<comment type="caution">
    <text evidence="2">The sequence shown here is derived from an EMBL/GenBank/DDBJ whole genome shotgun (WGS) entry which is preliminary data.</text>
</comment>
<evidence type="ECO:0000313" key="3">
    <source>
        <dbReference type="Proteomes" id="UP000076512"/>
    </source>
</evidence>
<organism evidence="2 3">
    <name type="scientific">Nocardia terpenica</name>
    <dbReference type="NCBI Taxonomy" id="455432"/>
    <lineage>
        <taxon>Bacteria</taxon>
        <taxon>Bacillati</taxon>
        <taxon>Actinomycetota</taxon>
        <taxon>Actinomycetes</taxon>
        <taxon>Mycobacteriales</taxon>
        <taxon>Nocardiaceae</taxon>
        <taxon>Nocardia</taxon>
    </lineage>
</organism>
<dbReference type="Pfam" id="PF13560">
    <property type="entry name" value="HTH_31"/>
    <property type="match status" value="1"/>
</dbReference>
<dbReference type="GO" id="GO:0003677">
    <property type="term" value="F:DNA binding"/>
    <property type="evidence" value="ECO:0007669"/>
    <property type="project" value="InterPro"/>
</dbReference>
<dbReference type="SUPFAM" id="SSF47413">
    <property type="entry name" value="lambda repressor-like DNA-binding domains"/>
    <property type="match status" value="1"/>
</dbReference>
<dbReference type="STRING" id="455432.AWN90_11050"/>
<keyword evidence="3" id="KW-1185">Reference proteome</keyword>
<dbReference type="InterPro" id="IPR001387">
    <property type="entry name" value="Cro/C1-type_HTH"/>
</dbReference>
<dbReference type="AlphaFoldDB" id="A0A164HD68"/>
<protein>
    <recommendedName>
        <fullName evidence="1">HTH cro/C1-type domain-containing protein</fullName>
    </recommendedName>
</protein>
<dbReference type="SMART" id="SM00530">
    <property type="entry name" value="HTH_XRE"/>
    <property type="match status" value="1"/>
</dbReference>
<dbReference type="Proteomes" id="UP000076512">
    <property type="component" value="Unassembled WGS sequence"/>
</dbReference>
<dbReference type="RefSeq" id="WP_067579985.1">
    <property type="nucleotide sequence ID" value="NZ_JABMCZ010000002.1"/>
</dbReference>
<dbReference type="OrthoDB" id="3420984at2"/>
<reference evidence="2 3" key="1">
    <citation type="submission" date="2016-04" db="EMBL/GenBank/DDBJ databases">
        <authorList>
            <person name="Evans L.H."/>
            <person name="Alamgir A."/>
            <person name="Owens N."/>
            <person name="Weber N.D."/>
            <person name="Virtaneva K."/>
            <person name="Barbian K."/>
            <person name="Babar A."/>
            <person name="Rosenke K."/>
        </authorList>
    </citation>
    <scope>NUCLEOTIDE SEQUENCE [LARGE SCALE GENOMIC DNA]</scope>
    <source>
        <strain evidence="2 3">IFM 0406</strain>
    </source>
</reference>
<dbReference type="Gene3D" id="1.25.40.10">
    <property type="entry name" value="Tetratricopeptide repeat domain"/>
    <property type="match status" value="1"/>
</dbReference>
<name>A0A164HD68_9NOCA</name>
<dbReference type="PROSITE" id="PS50943">
    <property type="entry name" value="HTH_CROC1"/>
    <property type="match status" value="1"/>
</dbReference>
<dbReference type="EMBL" id="LWGR01000021">
    <property type="protein sequence ID" value="KZM68411.1"/>
    <property type="molecule type" value="Genomic_DNA"/>
</dbReference>
<evidence type="ECO:0000259" key="1">
    <source>
        <dbReference type="PROSITE" id="PS50943"/>
    </source>
</evidence>
<dbReference type="Gene3D" id="1.10.260.40">
    <property type="entry name" value="lambda repressor-like DNA-binding domains"/>
    <property type="match status" value="1"/>
</dbReference>
<sequence length="391" mass="41924">MAEEAGIGARTARARKLIGWTQARLASESGLSESLVTKVETGAVPASPAFVAAVARALKIEPEQLTGAAPYSGSDLPELPGVTEIRRIVAEWDYVEPLPAVPVARLEAEARALIRSHDEARTAETFDLLPGHIRRLYGALREPDAPVPHLYSLLCNAYFITDSSATRVGLTSLKAAVLGRMSALAEQADDPLYRAIAQIQRGKVLMYYNVIASALQAVQRGLDSIEGDGHGATAVRGYGHLSAAIISARGLNYDTASAYVAEARGLNADRTEYSDRYLTRFGPTNLEIHSCAVELEAGDPGKAARDGSVLTFPDTMSPTRIGHHWQDVARAWLLAGEPSKSLAALNRARKVAPEQTRRHPSVRETVVGIAAAERRSTDSLGSFARWVGVAV</sequence>
<evidence type="ECO:0000313" key="2">
    <source>
        <dbReference type="EMBL" id="KZM68411.1"/>
    </source>
</evidence>
<dbReference type="InterPro" id="IPR011990">
    <property type="entry name" value="TPR-like_helical_dom_sf"/>
</dbReference>
<feature type="domain" description="HTH cro/C1-type" evidence="1">
    <location>
        <begin position="13"/>
        <end position="65"/>
    </location>
</feature>
<accession>A0A164HD68</accession>
<dbReference type="CDD" id="cd00093">
    <property type="entry name" value="HTH_XRE"/>
    <property type="match status" value="1"/>
</dbReference>
<proteinExistence type="predicted"/>
<gene>
    <name evidence="2" type="ORF">AWN90_11050</name>
</gene>